<protein>
    <submittedName>
        <fullName evidence="5">SDR family NAD(P)-dependent oxidoreductase</fullName>
    </submittedName>
</protein>
<dbReference type="GO" id="GO:0016491">
    <property type="term" value="F:oxidoreductase activity"/>
    <property type="evidence" value="ECO:0007669"/>
    <property type="project" value="UniProtKB-KW"/>
</dbReference>
<evidence type="ECO:0000313" key="5">
    <source>
        <dbReference type="EMBL" id="MCY1009490.1"/>
    </source>
</evidence>
<keyword evidence="6" id="KW-1185">Reference proteome</keyword>
<keyword evidence="2" id="KW-0560">Oxidoreductase</keyword>
<dbReference type="PROSITE" id="PS00061">
    <property type="entry name" value="ADH_SHORT"/>
    <property type="match status" value="1"/>
</dbReference>
<dbReference type="InterPro" id="IPR002347">
    <property type="entry name" value="SDR_fam"/>
</dbReference>
<evidence type="ECO:0000256" key="2">
    <source>
        <dbReference type="ARBA" id="ARBA00023002"/>
    </source>
</evidence>
<feature type="region of interest" description="Disordered" evidence="3">
    <location>
        <begin position="361"/>
        <end position="447"/>
    </location>
</feature>
<gene>
    <name evidence="5" type="ORF">OV079_28780</name>
</gene>
<dbReference type="CDD" id="cd05233">
    <property type="entry name" value="SDR_c"/>
    <property type="match status" value="1"/>
</dbReference>
<evidence type="ECO:0000256" key="3">
    <source>
        <dbReference type="SAM" id="MobiDB-lite"/>
    </source>
</evidence>
<dbReference type="PRINTS" id="PR00080">
    <property type="entry name" value="SDRFAMILY"/>
</dbReference>
<proteinExistence type="inferred from homology"/>
<dbReference type="EMBL" id="JAPNKE010000002">
    <property type="protein sequence ID" value="MCY1009490.1"/>
    <property type="molecule type" value="Genomic_DNA"/>
</dbReference>
<reference evidence="5" key="1">
    <citation type="submission" date="2022-11" db="EMBL/GenBank/DDBJ databases">
        <title>Minimal conservation of predation-associated metabolite biosynthetic gene clusters underscores biosynthetic potential of Myxococcota including descriptions for ten novel species: Archangium lansinium sp. nov., Myxococcus landrumus sp. nov., Nannocystis bai.</title>
        <authorList>
            <person name="Ahearne A."/>
            <person name="Stevens C."/>
            <person name="Phillips K."/>
        </authorList>
    </citation>
    <scope>NUCLEOTIDE SEQUENCE</scope>
    <source>
        <strain evidence="5">Na p29</strain>
    </source>
</reference>
<dbReference type="Gene3D" id="3.40.50.720">
    <property type="entry name" value="NAD(P)-binding Rossmann-like Domain"/>
    <property type="match status" value="1"/>
</dbReference>
<feature type="compositionally biased region" description="Low complexity" evidence="3">
    <location>
        <begin position="413"/>
        <end position="442"/>
    </location>
</feature>
<organism evidence="5 6">
    <name type="scientific">Nannocystis pusilla</name>
    <dbReference type="NCBI Taxonomy" id="889268"/>
    <lineage>
        <taxon>Bacteria</taxon>
        <taxon>Pseudomonadati</taxon>
        <taxon>Myxococcota</taxon>
        <taxon>Polyangia</taxon>
        <taxon>Nannocystales</taxon>
        <taxon>Nannocystaceae</taxon>
        <taxon>Nannocystis</taxon>
    </lineage>
</organism>
<sequence length="658" mass="69579">MKSFTDKVAAITGAGSGMGRTLALALARRGCHLALSDVNEIGLAETAALLRDARVKVTTQRVDVADREAVYAWADQVAREHGKVNLIFNNAGVGLGATVEGMRLEDFEWLMNINFWGVVHGTRAFLPHLKASGEGHVVNTSSVFGLIGVPSQSAYNAAKFAVRGFTESLRQELDILRCGVSATSVHPGGIKTNIARAGRIDPSIASLGADPANANLKFEKNFITTAEVAAETILRGVEKNKRRVLVGPDAHFIDLMARLLPSLYQRLTVAVARKHIYFRRGRRPRRRLRRCGRGTVWAGLGGPRAGLGEASPEIMGGSRKSSGPGNHGYMVVSSAGSPNSLLFAGVLLAGSVGCPGQGDLGVYTDTDAQQSGSGSGSSSGGSAGDSSPSTGSPDDAPSTGVSTVGSTGEPVDTESTTAGESTGIETTSEDGTTGDGSTTGAERPARCLEPDPSLLSYSVLYFDPWPGGDALDQEFDGECTLFDITEDSKLHLLFDCGTTAATIDLVASPADLGDLPPLNQSYRLKWVARAASWASNWWFTLSTVGPAPTLLLAGMETQELLPAGMPDFFAPLTLAHDGSECGQATDCDDPWDPLLVEMSQGGPTVPVTHKTRSDVGDYRVVVNLAGRFRDLHTMARECLEWTDPVPQGFNMMMIHRGD</sequence>
<evidence type="ECO:0000259" key="4">
    <source>
        <dbReference type="SMART" id="SM00822"/>
    </source>
</evidence>
<dbReference type="AlphaFoldDB" id="A0A9X3IZW9"/>
<comment type="similarity">
    <text evidence="1">Belongs to the short-chain dehydrogenases/reductases (SDR) family.</text>
</comment>
<dbReference type="InterPro" id="IPR020904">
    <property type="entry name" value="Sc_DH/Rdtase_CS"/>
</dbReference>
<evidence type="ECO:0000256" key="1">
    <source>
        <dbReference type="ARBA" id="ARBA00006484"/>
    </source>
</evidence>
<evidence type="ECO:0000313" key="6">
    <source>
        <dbReference type="Proteomes" id="UP001150924"/>
    </source>
</evidence>
<feature type="compositionally biased region" description="Low complexity" evidence="3">
    <location>
        <begin position="384"/>
        <end position="399"/>
    </location>
</feature>
<feature type="domain" description="Ketoreductase" evidence="4">
    <location>
        <begin position="7"/>
        <end position="193"/>
    </location>
</feature>
<dbReference type="InterPro" id="IPR057326">
    <property type="entry name" value="KR_dom"/>
</dbReference>
<dbReference type="PANTHER" id="PTHR43391:SF82">
    <property type="entry name" value="OXIDOREDUCTASE SADH-RELATED"/>
    <property type="match status" value="1"/>
</dbReference>
<name>A0A9X3IZW9_9BACT</name>
<dbReference type="SUPFAM" id="SSF51735">
    <property type="entry name" value="NAD(P)-binding Rossmann-fold domains"/>
    <property type="match status" value="1"/>
</dbReference>
<comment type="caution">
    <text evidence="5">The sequence shown here is derived from an EMBL/GenBank/DDBJ whole genome shotgun (WGS) entry which is preliminary data.</text>
</comment>
<accession>A0A9X3IZW9</accession>
<feature type="compositionally biased region" description="Gly residues" evidence="3">
    <location>
        <begin position="373"/>
        <end position="383"/>
    </location>
</feature>
<dbReference type="Proteomes" id="UP001150924">
    <property type="component" value="Unassembled WGS sequence"/>
</dbReference>
<dbReference type="Pfam" id="PF00106">
    <property type="entry name" value="adh_short"/>
    <property type="match status" value="1"/>
</dbReference>
<dbReference type="SMART" id="SM00822">
    <property type="entry name" value="PKS_KR"/>
    <property type="match status" value="1"/>
</dbReference>
<dbReference type="PRINTS" id="PR00081">
    <property type="entry name" value="GDHRDH"/>
</dbReference>
<dbReference type="InterPro" id="IPR036291">
    <property type="entry name" value="NAD(P)-bd_dom_sf"/>
</dbReference>
<dbReference type="PANTHER" id="PTHR43391">
    <property type="entry name" value="RETINOL DEHYDROGENASE-RELATED"/>
    <property type="match status" value="1"/>
</dbReference>